<evidence type="ECO:0000259" key="8">
    <source>
        <dbReference type="PROSITE" id="PS51004"/>
    </source>
</evidence>
<evidence type="ECO:0000313" key="9">
    <source>
        <dbReference type="EMBL" id="KAG9329648.1"/>
    </source>
</evidence>
<comment type="caution">
    <text evidence="6">Lacks conserved residue(s) required for the propagation of feature annotation.</text>
</comment>
<accession>A0A8T2MVE1</accession>
<dbReference type="GO" id="GO:0007411">
    <property type="term" value="P:axon guidance"/>
    <property type="evidence" value="ECO:0007669"/>
    <property type="project" value="TreeGrafter"/>
</dbReference>
<dbReference type="PANTHER" id="PTHR11036:SF80">
    <property type="entry name" value="SEMAPHORIN-7A"/>
    <property type="match status" value="1"/>
</dbReference>
<feature type="domain" description="Sema" evidence="8">
    <location>
        <begin position="86"/>
        <end position="496"/>
    </location>
</feature>
<dbReference type="FunFam" id="2.130.10.10:FF:000223">
    <property type="entry name" value="semaphorin-7A isoform X1"/>
    <property type="match status" value="1"/>
</dbReference>
<dbReference type="InterPro" id="IPR027231">
    <property type="entry name" value="Semaphorin"/>
</dbReference>
<reference evidence="9" key="1">
    <citation type="thesis" date="2021" institute="BYU ScholarsArchive" country="Provo, UT, USA">
        <title>Applications of and Algorithms for Genome Assembly and Genomic Analyses with an Emphasis on Marine Teleosts.</title>
        <authorList>
            <person name="Pickett B.D."/>
        </authorList>
    </citation>
    <scope>NUCLEOTIDE SEQUENCE</scope>
    <source>
        <strain evidence="9">HI-2016</strain>
    </source>
</reference>
<dbReference type="OrthoDB" id="9988752at2759"/>
<evidence type="ECO:0000313" key="10">
    <source>
        <dbReference type="Proteomes" id="UP000824540"/>
    </source>
</evidence>
<protein>
    <recommendedName>
        <fullName evidence="8">Sema domain-containing protein</fullName>
    </recommendedName>
</protein>
<comment type="similarity">
    <text evidence="2">Belongs to the semaphorin family.</text>
</comment>
<dbReference type="InterPro" id="IPR015943">
    <property type="entry name" value="WD40/YVTN_repeat-like_dom_sf"/>
</dbReference>
<dbReference type="InterPro" id="IPR013783">
    <property type="entry name" value="Ig-like_fold"/>
</dbReference>
<dbReference type="AlphaFoldDB" id="A0A8T2MVE1"/>
<sequence length="676" mass="76323">MRVLSALSAAVGPPRHTDQSRDAQFEALQTGPAAALCCAHSAEDRTVPSWPNLKLLQIVSDYGSERRWAQAPEDHWTFGLLDFTPRLIIRADDVDSRRLRYGKFQEHTVLFHPEGSEDLFVGGKNILYRIDLEHSRFVENFSLTPTSGQNCHEMPCENVVTVIVEFQETLLVCGTNAHMPLCWKVYPKVANQSSRVGDLYSATPLSRDGTSLQFRRKAGQRPNIWMYDRWLTDPTFVSASWIRRPKDPNQEKIYLFFREQNPDPNPEADPWISRIARVCKVDEGGSKRFFQSMWTSFLKARLVCGFPGESLYFNRLQDVFVQHADPWQQSRVYGLFTSSWNATAVCVYSIEDIDRIFENSPFRGFAGQIPKPRPGACIMKSRDIPLDTLRILQEHPEMSVWIRPLLRHAPLYTSSSNYISITVDTVTAADGRPHNVMFLVTDKGTIHKILEDDLTPFIISEIHLRNRPAPVQSVKLLSNKGKLLLGFPDQVAQLDLRSCRGYGVTCADCVLARDPYCAWTGSSCSPVVPGAIQNVVGGTVDVCHLSGADQHRYRPPLPDPIPVTYSLPLGAAIYLSCPVHSRHASYTWEHPLGRSSSCRPAQTQPDCLHLIPALNEEHYGIYQCISTERNFTQILKLYQLHRSEVERSRASPSATASQHAFIVLLVEIALVSTLWH</sequence>
<dbReference type="SUPFAM" id="SSF101912">
    <property type="entry name" value="Sema domain"/>
    <property type="match status" value="1"/>
</dbReference>
<dbReference type="GO" id="GO:0050727">
    <property type="term" value="P:regulation of inflammatory response"/>
    <property type="evidence" value="ECO:0007669"/>
    <property type="project" value="TreeGrafter"/>
</dbReference>
<dbReference type="Gene3D" id="3.30.1680.10">
    <property type="entry name" value="ligand-binding face of the semaphorins, domain 2"/>
    <property type="match status" value="1"/>
</dbReference>
<dbReference type="GO" id="GO:0030335">
    <property type="term" value="P:positive regulation of cell migration"/>
    <property type="evidence" value="ECO:0007669"/>
    <property type="project" value="TreeGrafter"/>
</dbReference>
<dbReference type="PANTHER" id="PTHR11036">
    <property type="entry name" value="SEMAPHORIN"/>
    <property type="match status" value="1"/>
</dbReference>
<gene>
    <name evidence="9" type="ORF">JZ751_003361</name>
</gene>
<dbReference type="GO" id="GO:0007229">
    <property type="term" value="P:integrin-mediated signaling pathway"/>
    <property type="evidence" value="ECO:0007669"/>
    <property type="project" value="TreeGrafter"/>
</dbReference>
<dbReference type="Proteomes" id="UP000824540">
    <property type="component" value="Unassembled WGS sequence"/>
</dbReference>
<evidence type="ECO:0000256" key="4">
    <source>
        <dbReference type="ARBA" id="ARBA00023157"/>
    </source>
</evidence>
<comment type="subcellular location">
    <subcellularLocation>
        <location evidence="1">Membrane</location>
    </subcellularLocation>
</comment>
<dbReference type="InterPro" id="IPR016201">
    <property type="entry name" value="PSI"/>
</dbReference>
<evidence type="ECO:0000256" key="7">
    <source>
        <dbReference type="SAM" id="MobiDB-lite"/>
    </source>
</evidence>
<dbReference type="GO" id="GO:0030215">
    <property type="term" value="F:semaphorin receptor binding"/>
    <property type="evidence" value="ECO:0007669"/>
    <property type="project" value="InterPro"/>
</dbReference>
<dbReference type="InterPro" id="IPR002165">
    <property type="entry name" value="Plexin_repeat"/>
</dbReference>
<dbReference type="GO" id="GO:0005178">
    <property type="term" value="F:integrin binding"/>
    <property type="evidence" value="ECO:0007669"/>
    <property type="project" value="TreeGrafter"/>
</dbReference>
<dbReference type="InterPro" id="IPR036352">
    <property type="entry name" value="Semap_dom_sf"/>
</dbReference>
<keyword evidence="3" id="KW-0472">Membrane</keyword>
<dbReference type="Pfam" id="PF01437">
    <property type="entry name" value="PSI"/>
    <property type="match status" value="1"/>
</dbReference>
<name>A0A8T2MVE1_9TELE</name>
<dbReference type="EMBL" id="JAFBMS010001025">
    <property type="protein sequence ID" value="KAG9329648.1"/>
    <property type="molecule type" value="Genomic_DNA"/>
</dbReference>
<dbReference type="SUPFAM" id="SSF103575">
    <property type="entry name" value="Plexin repeat"/>
    <property type="match status" value="1"/>
</dbReference>
<dbReference type="GO" id="GO:0009897">
    <property type="term" value="C:external side of plasma membrane"/>
    <property type="evidence" value="ECO:0007669"/>
    <property type="project" value="TreeGrafter"/>
</dbReference>
<keyword evidence="10" id="KW-1185">Reference proteome</keyword>
<dbReference type="GO" id="GO:0071526">
    <property type="term" value="P:semaphorin-plexin signaling pathway"/>
    <property type="evidence" value="ECO:0007669"/>
    <property type="project" value="TreeGrafter"/>
</dbReference>
<keyword evidence="5" id="KW-0325">Glycoprotein</keyword>
<dbReference type="Gene3D" id="2.130.10.10">
    <property type="entry name" value="YVTN repeat-like/Quinoprotein amine dehydrogenase"/>
    <property type="match status" value="1"/>
</dbReference>
<comment type="caution">
    <text evidence="9">The sequence shown here is derived from an EMBL/GenBank/DDBJ whole genome shotgun (WGS) entry which is preliminary data.</text>
</comment>
<organism evidence="9 10">
    <name type="scientific">Albula glossodonta</name>
    <name type="common">roundjaw bonefish</name>
    <dbReference type="NCBI Taxonomy" id="121402"/>
    <lineage>
        <taxon>Eukaryota</taxon>
        <taxon>Metazoa</taxon>
        <taxon>Chordata</taxon>
        <taxon>Craniata</taxon>
        <taxon>Vertebrata</taxon>
        <taxon>Euteleostomi</taxon>
        <taxon>Actinopterygii</taxon>
        <taxon>Neopterygii</taxon>
        <taxon>Teleostei</taxon>
        <taxon>Albuliformes</taxon>
        <taxon>Albulidae</taxon>
        <taxon>Albula</taxon>
    </lineage>
</organism>
<evidence type="ECO:0000256" key="2">
    <source>
        <dbReference type="ARBA" id="ARBA00009492"/>
    </source>
</evidence>
<feature type="region of interest" description="Disordered" evidence="7">
    <location>
        <begin position="1"/>
        <end position="20"/>
    </location>
</feature>
<dbReference type="PROSITE" id="PS51004">
    <property type="entry name" value="SEMA"/>
    <property type="match status" value="1"/>
</dbReference>
<evidence type="ECO:0000256" key="1">
    <source>
        <dbReference type="ARBA" id="ARBA00004370"/>
    </source>
</evidence>
<keyword evidence="4" id="KW-1015">Disulfide bond</keyword>
<dbReference type="InterPro" id="IPR001627">
    <property type="entry name" value="Semap_dom"/>
</dbReference>
<dbReference type="GO" id="GO:0001755">
    <property type="term" value="P:neural crest cell migration"/>
    <property type="evidence" value="ECO:0007669"/>
    <property type="project" value="TreeGrafter"/>
</dbReference>
<dbReference type="Pfam" id="PF01403">
    <property type="entry name" value="Sema"/>
    <property type="match status" value="1"/>
</dbReference>
<dbReference type="FunFam" id="2.60.40.10:FF:001170">
    <property type="entry name" value="Sema domain, immunoglobulin domain (Ig), short basic domain, secreted, (Semaphorin) 3F"/>
    <property type="match status" value="1"/>
</dbReference>
<dbReference type="GO" id="GO:0045499">
    <property type="term" value="F:chemorepellent activity"/>
    <property type="evidence" value="ECO:0007669"/>
    <property type="project" value="TreeGrafter"/>
</dbReference>
<dbReference type="SMART" id="SM00423">
    <property type="entry name" value="PSI"/>
    <property type="match status" value="1"/>
</dbReference>
<evidence type="ECO:0000256" key="6">
    <source>
        <dbReference type="PROSITE-ProRule" id="PRU00352"/>
    </source>
</evidence>
<dbReference type="Gene3D" id="2.60.40.10">
    <property type="entry name" value="Immunoglobulins"/>
    <property type="match status" value="1"/>
</dbReference>
<dbReference type="SMART" id="SM00630">
    <property type="entry name" value="Sema"/>
    <property type="match status" value="1"/>
</dbReference>
<evidence type="ECO:0000256" key="5">
    <source>
        <dbReference type="ARBA" id="ARBA00023180"/>
    </source>
</evidence>
<evidence type="ECO:0000256" key="3">
    <source>
        <dbReference type="ARBA" id="ARBA00023136"/>
    </source>
</evidence>
<proteinExistence type="inferred from homology"/>